<gene>
    <name evidence="3" type="ORF">FNM00_03070</name>
</gene>
<dbReference type="Gene3D" id="3.40.50.11290">
    <property type="match status" value="1"/>
</dbReference>
<dbReference type="PANTHER" id="PTHR34595">
    <property type="entry name" value="BLR5612 PROTEIN"/>
    <property type="match status" value="1"/>
</dbReference>
<dbReference type="Proteomes" id="UP000316988">
    <property type="component" value="Unassembled WGS sequence"/>
</dbReference>
<sequence>MNGLRDYVATRGALSLLALDSASSGYDELVAQDGAPRAAWRRLLAGHEPDLVDLRRVDAEIERMLSDDGVVYAPPGQRQHQWRLDPVPLVVDAAEWADLEKGLAQRAELLNAIVADLYAERTVLSQGLLPPEIAFAHRGFVRSLARPGQNDPAPVTITAADLSRAETGEWLVTADRVQAPSGIGFAMENRRVLSRVLPQLHREAAAHRLAPFFQALRSAILQAAPDGIESPRAVVLSPGPMSETVYDQASIAASMGFPLVEAADLTVSSGCLWLRSLDGLQRVDVVVRRVDAAWSDPLELRGDSRLGVPGLSEAVRRGNVRLVNSLGAGVAENPGLMPFLPDLCEELLGEPLRLSSVGTHWGGAPGGRDLLIDRMSELRMTTLDGRGVPSDAEELRRRIETEPWRWVGQDALHASSMPALEGDRLTPHTVRWRTFTMRHGASYRPMAGGLATARSAVGEQQVSKDVWVVKQDPADPDQGLSELMPVTALRTPATLPPRARGDMYWMGRYVVRIEDTLRLWLPCHALAIDFHHRPGSPGGEALAVLRAALRRLMSASDALVDADDLRTALSDAGRPGSVAQSVEQLTLIAQSLRDQVSPDLFRVTGALARALDASRERASDTHLGEDAETMLTGVLALNGVSENMVRDAAWRVHEIGRTIERASQLTQLLEPALGRRRGPEIDREVFDAVLQVTESAVTHRRRYRGYVRVANVVDLLVLDAENPRSLRFSLERIQQHLSALPASSGSTRPERLVDDLLALLSDTDLAHLVVIEGEYRPRLRELLVTVQSQLWSLSEAIENVHLASGPRQRPIELPLVIEP</sequence>
<dbReference type="Pfam" id="PF14403">
    <property type="entry name" value="CP_ATPgrasp_2"/>
    <property type="match status" value="1"/>
</dbReference>
<evidence type="ECO:0000259" key="2">
    <source>
        <dbReference type="Pfam" id="PF14403"/>
    </source>
</evidence>
<dbReference type="EMBL" id="VLNT01000002">
    <property type="protein sequence ID" value="TSD65424.1"/>
    <property type="molecule type" value="Genomic_DNA"/>
</dbReference>
<dbReference type="PANTHER" id="PTHR34595:SF2">
    <property type="entry name" value="BLR2978 PROTEIN"/>
    <property type="match status" value="1"/>
</dbReference>
<dbReference type="InterPro" id="IPR007296">
    <property type="entry name" value="DUF403"/>
</dbReference>
<evidence type="ECO:0000313" key="4">
    <source>
        <dbReference type="Proteomes" id="UP000316988"/>
    </source>
</evidence>
<dbReference type="Pfam" id="PF04168">
    <property type="entry name" value="Alpha-E"/>
    <property type="match status" value="1"/>
</dbReference>
<dbReference type="RefSeq" id="WP_143911548.1">
    <property type="nucleotide sequence ID" value="NZ_VLNT01000002.1"/>
</dbReference>
<reference evidence="3 4" key="1">
    <citation type="submission" date="2019-07" db="EMBL/GenBank/DDBJ databases">
        <authorList>
            <person name="Zhao L.H."/>
        </authorList>
    </citation>
    <scope>NUCLEOTIDE SEQUENCE [LARGE SCALE GENOMIC DNA]</scope>
    <source>
        <strain evidence="3 4">Co35</strain>
    </source>
</reference>
<evidence type="ECO:0000313" key="3">
    <source>
        <dbReference type="EMBL" id="TSD65424.1"/>
    </source>
</evidence>
<protein>
    <submittedName>
        <fullName evidence="3">Uncharacterized protein</fullName>
    </submittedName>
</protein>
<dbReference type="InterPro" id="IPR051680">
    <property type="entry name" value="ATP-dep_Glu-Cys_Ligase-2"/>
</dbReference>
<name>A0A554SGG2_9ACTN</name>
<proteinExistence type="predicted"/>
<dbReference type="SUPFAM" id="SSF56059">
    <property type="entry name" value="Glutathione synthetase ATP-binding domain-like"/>
    <property type="match status" value="1"/>
</dbReference>
<feature type="domain" description="Circularly permuted ATP-grasp type 2" evidence="2">
    <location>
        <begin position="88"/>
        <end position="451"/>
    </location>
</feature>
<comment type="caution">
    <text evidence="3">The sequence shown here is derived from an EMBL/GenBank/DDBJ whole genome shotgun (WGS) entry which is preliminary data.</text>
</comment>
<dbReference type="AlphaFoldDB" id="A0A554SGG2"/>
<accession>A0A554SGG2</accession>
<evidence type="ECO:0000259" key="1">
    <source>
        <dbReference type="Pfam" id="PF04168"/>
    </source>
</evidence>
<organism evidence="3 4">
    <name type="scientific">Aeromicrobium piscarium</name>
    <dbReference type="NCBI Taxonomy" id="2590901"/>
    <lineage>
        <taxon>Bacteria</taxon>
        <taxon>Bacillati</taxon>
        <taxon>Actinomycetota</taxon>
        <taxon>Actinomycetes</taxon>
        <taxon>Propionibacteriales</taxon>
        <taxon>Nocardioidaceae</taxon>
        <taxon>Aeromicrobium</taxon>
    </lineage>
</organism>
<dbReference type="OrthoDB" id="9803842at2"/>
<keyword evidence="4" id="KW-1185">Reference proteome</keyword>
<dbReference type="InterPro" id="IPR025841">
    <property type="entry name" value="CP_ATPgrasp_2"/>
</dbReference>
<feature type="domain" description="DUF403" evidence="1">
    <location>
        <begin position="495"/>
        <end position="801"/>
    </location>
</feature>